<evidence type="ECO:0000313" key="3">
    <source>
        <dbReference type="Proteomes" id="UP001153069"/>
    </source>
</evidence>
<organism evidence="2 3">
    <name type="scientific">Seminavis robusta</name>
    <dbReference type="NCBI Taxonomy" id="568900"/>
    <lineage>
        <taxon>Eukaryota</taxon>
        <taxon>Sar</taxon>
        <taxon>Stramenopiles</taxon>
        <taxon>Ochrophyta</taxon>
        <taxon>Bacillariophyta</taxon>
        <taxon>Bacillariophyceae</taxon>
        <taxon>Bacillariophycidae</taxon>
        <taxon>Naviculales</taxon>
        <taxon>Naviculaceae</taxon>
        <taxon>Seminavis</taxon>
    </lineage>
</organism>
<reference evidence="2" key="1">
    <citation type="submission" date="2020-06" db="EMBL/GenBank/DDBJ databases">
        <authorList>
            <consortium name="Plant Systems Biology data submission"/>
        </authorList>
    </citation>
    <scope>NUCLEOTIDE SEQUENCE</scope>
    <source>
        <strain evidence="2">D6</strain>
    </source>
</reference>
<feature type="signal peptide" evidence="1">
    <location>
        <begin position="1"/>
        <end position="19"/>
    </location>
</feature>
<keyword evidence="3" id="KW-1185">Reference proteome</keyword>
<evidence type="ECO:0000256" key="1">
    <source>
        <dbReference type="SAM" id="SignalP"/>
    </source>
</evidence>
<dbReference type="AlphaFoldDB" id="A0A9N8DZZ8"/>
<dbReference type="Proteomes" id="UP001153069">
    <property type="component" value="Unassembled WGS sequence"/>
</dbReference>
<evidence type="ECO:0000313" key="2">
    <source>
        <dbReference type="EMBL" id="CAB9509134.1"/>
    </source>
</evidence>
<accession>A0A9N8DZZ8</accession>
<comment type="caution">
    <text evidence="2">The sequence shown here is derived from an EMBL/GenBank/DDBJ whole genome shotgun (WGS) entry which is preliminary data.</text>
</comment>
<protein>
    <submittedName>
        <fullName evidence="2">Uncharacterized protein</fullName>
    </submittedName>
</protein>
<gene>
    <name evidence="2" type="ORF">SEMRO_376_G129770.1</name>
</gene>
<proteinExistence type="predicted"/>
<feature type="chain" id="PRO_5040127155" evidence="1">
    <location>
        <begin position="20"/>
        <end position="194"/>
    </location>
</feature>
<name>A0A9N8DZZ8_9STRA</name>
<dbReference type="EMBL" id="CAICTM010000375">
    <property type="protein sequence ID" value="CAB9509134.1"/>
    <property type="molecule type" value="Genomic_DNA"/>
</dbReference>
<keyword evidence="1" id="KW-0732">Signal</keyword>
<sequence length="194" mass="20015">MKLSSNIFLLSLAAAPVAARIGSSTNNGPFQLQRTHRALGAPAPAPYLALGMICDPNYIETPQCDPNLLYCHESTSTCKHVDAVEAGGSCSDSTCLSHLTCNEQFLCEEMVEGNETGVLAAGINEHCDASTTCEEGLDCDDATSTCVVPGTSGTNCAAAMAECSETMPCCDGPCIGECPEGGCGPFMDGICRTG</sequence>